<evidence type="ECO:0000313" key="3">
    <source>
        <dbReference type="Proteomes" id="UP001159363"/>
    </source>
</evidence>
<comment type="caution">
    <text evidence="2">The sequence shown here is derived from an EMBL/GenBank/DDBJ whole genome shotgun (WGS) entry which is preliminary data.</text>
</comment>
<evidence type="ECO:0000256" key="1">
    <source>
        <dbReference type="SAM" id="MobiDB-lite"/>
    </source>
</evidence>
<gene>
    <name evidence="2" type="ORF">PR048_032594</name>
</gene>
<accession>A0ABQ9G3F5</accession>
<feature type="region of interest" description="Disordered" evidence="1">
    <location>
        <begin position="1"/>
        <end position="35"/>
    </location>
</feature>
<organism evidence="2 3">
    <name type="scientific">Dryococelus australis</name>
    <dbReference type="NCBI Taxonomy" id="614101"/>
    <lineage>
        <taxon>Eukaryota</taxon>
        <taxon>Metazoa</taxon>
        <taxon>Ecdysozoa</taxon>
        <taxon>Arthropoda</taxon>
        <taxon>Hexapoda</taxon>
        <taxon>Insecta</taxon>
        <taxon>Pterygota</taxon>
        <taxon>Neoptera</taxon>
        <taxon>Polyneoptera</taxon>
        <taxon>Phasmatodea</taxon>
        <taxon>Verophasmatodea</taxon>
        <taxon>Anareolatae</taxon>
        <taxon>Phasmatidae</taxon>
        <taxon>Eurycanthinae</taxon>
        <taxon>Dryococelus</taxon>
    </lineage>
</organism>
<reference evidence="2 3" key="1">
    <citation type="submission" date="2023-02" db="EMBL/GenBank/DDBJ databases">
        <title>LHISI_Scaffold_Assembly.</title>
        <authorList>
            <person name="Stuart O.P."/>
            <person name="Cleave R."/>
            <person name="Magrath M.J.L."/>
            <person name="Mikheyev A.S."/>
        </authorList>
    </citation>
    <scope>NUCLEOTIDE SEQUENCE [LARGE SCALE GENOMIC DNA]</scope>
    <source>
        <strain evidence="2">Daus_M_001</strain>
        <tissue evidence="2">Leg muscle</tissue>
    </source>
</reference>
<sequence length="125" mass="14021">MEQVTSSTDSEDDSELQNSGSSSDEDNHGDEISTRCAPGKQLKDVTVGDFILANLIYDEGTKRERVKQFVCQIVSASDDEGRYLCKFMRNYRGFANTFVFPVIDDSSELFLVSMSKVVVPQSIFR</sequence>
<evidence type="ECO:0000313" key="2">
    <source>
        <dbReference type="EMBL" id="KAJ8866733.1"/>
    </source>
</evidence>
<proteinExistence type="predicted"/>
<protein>
    <submittedName>
        <fullName evidence="2">Uncharacterized protein</fullName>
    </submittedName>
</protein>
<dbReference type="EMBL" id="JARBHB010000016">
    <property type="protein sequence ID" value="KAJ8866733.1"/>
    <property type="molecule type" value="Genomic_DNA"/>
</dbReference>
<keyword evidence="3" id="KW-1185">Reference proteome</keyword>
<name>A0ABQ9G3F5_9NEOP</name>
<dbReference type="Proteomes" id="UP001159363">
    <property type="component" value="Chromosome 15"/>
</dbReference>